<reference evidence="2 3" key="1">
    <citation type="submission" date="2018-04" db="EMBL/GenBank/DDBJ databases">
        <title>Adhaeribacter sp. HMF7616 genome sequencing and assembly.</title>
        <authorList>
            <person name="Kang H."/>
            <person name="Kang J."/>
            <person name="Cha I."/>
            <person name="Kim H."/>
            <person name="Joh K."/>
        </authorList>
    </citation>
    <scope>NUCLEOTIDE SEQUENCE [LARGE SCALE GENOMIC DNA]</scope>
    <source>
        <strain evidence="2 3">HMF7616</strain>
    </source>
</reference>
<name>A0A369QAY3_9BACT</name>
<evidence type="ECO:0000256" key="1">
    <source>
        <dbReference type="SAM" id="SignalP"/>
    </source>
</evidence>
<dbReference type="AlphaFoldDB" id="A0A369QAY3"/>
<dbReference type="Proteomes" id="UP000253919">
    <property type="component" value="Unassembled WGS sequence"/>
</dbReference>
<accession>A0A369QAY3</accession>
<dbReference type="EMBL" id="QASA01000001">
    <property type="protein sequence ID" value="RDC62083.1"/>
    <property type="molecule type" value="Genomic_DNA"/>
</dbReference>
<keyword evidence="3" id="KW-1185">Reference proteome</keyword>
<gene>
    <name evidence="2" type="ORF">AHMF7616_00674</name>
</gene>
<keyword evidence="1" id="KW-0732">Signal</keyword>
<proteinExistence type="predicted"/>
<feature type="chain" id="PRO_5016777439" evidence="1">
    <location>
        <begin position="22"/>
        <end position="377"/>
    </location>
</feature>
<organism evidence="2 3">
    <name type="scientific">Adhaeribacter pallidiroseus</name>
    <dbReference type="NCBI Taxonomy" id="2072847"/>
    <lineage>
        <taxon>Bacteria</taxon>
        <taxon>Pseudomonadati</taxon>
        <taxon>Bacteroidota</taxon>
        <taxon>Cytophagia</taxon>
        <taxon>Cytophagales</taxon>
        <taxon>Hymenobacteraceae</taxon>
        <taxon>Adhaeribacter</taxon>
    </lineage>
</organism>
<protein>
    <submittedName>
        <fullName evidence="2">Uncharacterized protein</fullName>
    </submittedName>
</protein>
<sequence>MPKYQLFSLLFSLLITSKLQAQLDNTALEYRLTVKPEYNQDFRIGLNAFGFTRNNEYFNDIADGYTLFGYHLNPKLVYFPAEFVRLEAGVFLWQDFGNNQFTQIRPTFTLKVQKKNYSLLFGNLEGNLNHGYIEPLYDFEKVINDNLETGVQFLLTRERTKLDAYIDWERMIYPRDPFREEIAGGLIFEHTAWQTENGWRLGLPIQFTAQHKGGQIDSSDLPLLTVFNGATGFNLEKKLPGRFWQGVYTKNYYVVNKEFSNVPQLAFEQGHGLYLNAGVKTRLANVMLSYWQGKNYVAEKGGRLFQSATTSFLHPGYQEPDRKLLILRFLTDVKLLDNLFLTLRLEPIYDFQNPAFEFSNGFYIHYYTDLFVSKVKQ</sequence>
<evidence type="ECO:0000313" key="2">
    <source>
        <dbReference type="EMBL" id="RDC62083.1"/>
    </source>
</evidence>
<feature type="signal peptide" evidence="1">
    <location>
        <begin position="1"/>
        <end position="21"/>
    </location>
</feature>
<evidence type="ECO:0000313" key="3">
    <source>
        <dbReference type="Proteomes" id="UP000253919"/>
    </source>
</evidence>
<comment type="caution">
    <text evidence="2">The sequence shown here is derived from an EMBL/GenBank/DDBJ whole genome shotgun (WGS) entry which is preliminary data.</text>
</comment>
<dbReference type="RefSeq" id="WP_233507305.1">
    <property type="nucleotide sequence ID" value="NZ_QASA01000001.1"/>
</dbReference>